<dbReference type="Proteomes" id="UP001239445">
    <property type="component" value="Unassembled WGS sequence"/>
</dbReference>
<dbReference type="InterPro" id="IPR029044">
    <property type="entry name" value="Nucleotide-diphossugar_trans"/>
</dbReference>
<keyword evidence="7" id="KW-1185">Reference proteome</keyword>
<dbReference type="PANTHER" id="PTHR48261">
    <property type="entry name" value="ACETYLGLUCOSAMINYLTRANSFERASE"/>
    <property type="match status" value="1"/>
</dbReference>
<evidence type="ECO:0000256" key="1">
    <source>
        <dbReference type="ARBA" id="ARBA00004370"/>
    </source>
</evidence>
<organism evidence="6 7">
    <name type="scientific">Echria macrotheca</name>
    <dbReference type="NCBI Taxonomy" id="438768"/>
    <lineage>
        <taxon>Eukaryota</taxon>
        <taxon>Fungi</taxon>
        <taxon>Dikarya</taxon>
        <taxon>Ascomycota</taxon>
        <taxon>Pezizomycotina</taxon>
        <taxon>Sordariomycetes</taxon>
        <taxon>Sordariomycetidae</taxon>
        <taxon>Sordariales</taxon>
        <taxon>Schizotheciaceae</taxon>
        <taxon>Echria</taxon>
    </lineage>
</organism>
<dbReference type="PANTHER" id="PTHR48261:SF2">
    <property type="entry name" value="ACETYLGLUCOSAMINYLTRANSFERASE"/>
    <property type="match status" value="1"/>
</dbReference>
<comment type="caution">
    <text evidence="6">The sequence shown here is derived from an EMBL/GenBank/DDBJ whole genome shotgun (WGS) entry which is preliminary data.</text>
</comment>
<evidence type="ECO:0000256" key="3">
    <source>
        <dbReference type="ARBA" id="ARBA00023136"/>
    </source>
</evidence>
<feature type="domain" description="Glycosyl transferase 64" evidence="5">
    <location>
        <begin position="117"/>
        <end position="359"/>
    </location>
</feature>
<dbReference type="GO" id="GO:0016757">
    <property type="term" value="F:glycosyltransferase activity"/>
    <property type="evidence" value="ECO:0007669"/>
    <property type="project" value="InterPro"/>
</dbReference>
<evidence type="ECO:0000256" key="4">
    <source>
        <dbReference type="ARBA" id="ARBA00023157"/>
    </source>
</evidence>
<evidence type="ECO:0000313" key="6">
    <source>
        <dbReference type="EMBL" id="KAK1750116.1"/>
    </source>
</evidence>
<proteinExistence type="predicted"/>
<reference evidence="6" key="1">
    <citation type="submission" date="2023-06" db="EMBL/GenBank/DDBJ databases">
        <title>Genome-scale phylogeny and comparative genomics of the fungal order Sordariales.</title>
        <authorList>
            <consortium name="Lawrence Berkeley National Laboratory"/>
            <person name="Hensen N."/>
            <person name="Bonometti L."/>
            <person name="Westerberg I."/>
            <person name="Brannstrom I.O."/>
            <person name="Guillou S."/>
            <person name="Cros-Aarteil S."/>
            <person name="Calhoun S."/>
            <person name="Haridas S."/>
            <person name="Kuo A."/>
            <person name="Mondo S."/>
            <person name="Pangilinan J."/>
            <person name="Riley R."/>
            <person name="Labutti K."/>
            <person name="Andreopoulos B."/>
            <person name="Lipzen A."/>
            <person name="Chen C."/>
            <person name="Yanf M."/>
            <person name="Daum C."/>
            <person name="Ng V."/>
            <person name="Clum A."/>
            <person name="Steindorff A."/>
            <person name="Ohm R."/>
            <person name="Martin F."/>
            <person name="Silar P."/>
            <person name="Natvig D."/>
            <person name="Lalanne C."/>
            <person name="Gautier V."/>
            <person name="Ament-Velasquez S.L."/>
            <person name="Kruys A."/>
            <person name="Hutchinson M.I."/>
            <person name="Powell A.J."/>
            <person name="Barry K."/>
            <person name="Miller A.N."/>
            <person name="Grigoriev I.V."/>
            <person name="Debuchy R."/>
            <person name="Gladieux P."/>
            <person name="Thoren M.H."/>
            <person name="Johannesson H."/>
        </authorList>
    </citation>
    <scope>NUCLEOTIDE SEQUENCE</scope>
    <source>
        <strain evidence="6">PSN4</strain>
    </source>
</reference>
<dbReference type="Gene3D" id="3.90.550.10">
    <property type="entry name" value="Spore Coat Polysaccharide Biosynthesis Protein SpsA, Chain A"/>
    <property type="match status" value="1"/>
</dbReference>
<accession>A0AAJ0F0G9</accession>
<dbReference type="InterPro" id="IPR015338">
    <property type="entry name" value="GT64_dom"/>
</dbReference>
<evidence type="ECO:0000259" key="5">
    <source>
        <dbReference type="Pfam" id="PF09258"/>
    </source>
</evidence>
<dbReference type="InterPro" id="IPR004263">
    <property type="entry name" value="Exostosin"/>
</dbReference>
<keyword evidence="4" id="KW-1015">Disulfide bond</keyword>
<name>A0AAJ0F0G9_9PEZI</name>
<dbReference type="AlphaFoldDB" id="A0AAJ0F0G9"/>
<dbReference type="EMBL" id="MU839849">
    <property type="protein sequence ID" value="KAK1750116.1"/>
    <property type="molecule type" value="Genomic_DNA"/>
</dbReference>
<evidence type="ECO:0000256" key="2">
    <source>
        <dbReference type="ARBA" id="ARBA00022679"/>
    </source>
</evidence>
<gene>
    <name evidence="6" type="ORF">QBC47DRAFT_124980</name>
</gene>
<keyword evidence="2 6" id="KW-0808">Transferase</keyword>
<dbReference type="Pfam" id="PF09258">
    <property type="entry name" value="Glyco_transf_64"/>
    <property type="match status" value="1"/>
</dbReference>
<evidence type="ECO:0000313" key="7">
    <source>
        <dbReference type="Proteomes" id="UP001239445"/>
    </source>
</evidence>
<sequence>MILGALPPRRLATLLGCLLCATATLWLLISRFAPDPSINGIASCPKPLQPPPPLPCPSCPPPSSCPSIPSPTPEIRVASPVAASGYIATCGNETHAIARKLWLEADARYAHLMDDKFTIAIPTYRRPDVLNITLSTLLRDKIPSLHEIVIVWNELDVVPPQDFVSQHGVRVRYRVSERNSLNMRLIPDPEYRTQAILQHDDDVWYEPEDLEFVFQAWRQLGRYRVTGALPRCYSRNGEGKLQYHQCREGNEWYALVLTNLAFVHISLMDYYSSDERIPTLIREHVDEVFNCEDLAINYIASMLTCTGPLHVMGKEHYKNQDPKGGISTTGSHMPRRHHCMNYFEEVIGFLPLVQQMGSIQRGVPHFA</sequence>
<keyword evidence="3" id="KW-0472">Membrane</keyword>
<protein>
    <submittedName>
        <fullName evidence="6">Glycosyl transferase family 64 domain-containing protein</fullName>
    </submittedName>
</protein>
<comment type="subcellular location">
    <subcellularLocation>
        <location evidence="1">Membrane</location>
    </subcellularLocation>
</comment>
<dbReference type="SUPFAM" id="SSF53448">
    <property type="entry name" value="Nucleotide-diphospho-sugar transferases"/>
    <property type="match status" value="1"/>
</dbReference>
<dbReference type="GO" id="GO:0016020">
    <property type="term" value="C:membrane"/>
    <property type="evidence" value="ECO:0007669"/>
    <property type="project" value="UniProtKB-SubCell"/>
</dbReference>